<proteinExistence type="predicted"/>
<dbReference type="InterPro" id="IPR001763">
    <property type="entry name" value="Rhodanese-like_dom"/>
</dbReference>
<evidence type="ECO:0000259" key="2">
    <source>
        <dbReference type="PROSITE" id="PS50206"/>
    </source>
</evidence>
<dbReference type="InterPro" id="IPR036873">
    <property type="entry name" value="Rhodanese-like_dom_sf"/>
</dbReference>
<comment type="caution">
    <text evidence="3">The sequence shown here is derived from an EMBL/GenBank/DDBJ whole genome shotgun (WGS) entry which is preliminary data.</text>
</comment>
<dbReference type="SUPFAM" id="SSF52821">
    <property type="entry name" value="Rhodanese/Cell cycle control phosphatase"/>
    <property type="match status" value="1"/>
</dbReference>
<dbReference type="Proteomes" id="UP001338309">
    <property type="component" value="Unassembled WGS sequence"/>
</dbReference>
<keyword evidence="1" id="KW-0732">Signal</keyword>
<feature type="signal peptide" evidence="1">
    <location>
        <begin position="1"/>
        <end position="21"/>
    </location>
</feature>
<dbReference type="EMBL" id="BTPD01000013">
    <property type="protein sequence ID" value="GMQ30989.1"/>
    <property type="molecule type" value="Genomic_DNA"/>
</dbReference>
<feature type="domain" description="Rhodanese" evidence="2">
    <location>
        <begin position="42"/>
        <end position="132"/>
    </location>
</feature>
<dbReference type="PROSITE" id="PS50206">
    <property type="entry name" value="RHODANESE_3"/>
    <property type="match status" value="1"/>
</dbReference>
<protein>
    <submittedName>
        <fullName evidence="3">Rhodanese-like domain-containing protein</fullName>
    </submittedName>
</protein>
<gene>
    <name evidence="3" type="ORF">Aconfl_36320</name>
</gene>
<keyword evidence="4" id="KW-1185">Reference proteome</keyword>
<accession>A0ABQ6PSM2</accession>
<dbReference type="PANTHER" id="PTHR43031">
    <property type="entry name" value="FAD-DEPENDENT OXIDOREDUCTASE"/>
    <property type="match status" value="1"/>
</dbReference>
<dbReference type="Pfam" id="PF00581">
    <property type="entry name" value="Rhodanese"/>
    <property type="match status" value="1"/>
</dbReference>
<sequence length="132" mass="15059">MKFYLLLTVFLLLFLSHPTFSQEVPKDSIQVISIDQFEKMSSKKKARIVDVRTPEEVSDGHLNGALNINFLGETFAEEIEKLDKKKTYLLYCRSGSRTRKAADLMQDAGFKHVYMLEGGITAWKEAGKPIEK</sequence>
<name>A0ABQ6PSM2_9BACT</name>
<evidence type="ECO:0000256" key="1">
    <source>
        <dbReference type="SAM" id="SignalP"/>
    </source>
</evidence>
<evidence type="ECO:0000313" key="4">
    <source>
        <dbReference type="Proteomes" id="UP001338309"/>
    </source>
</evidence>
<dbReference type="PANTHER" id="PTHR43031:SF1">
    <property type="entry name" value="PYRIDINE NUCLEOTIDE-DISULPHIDE OXIDOREDUCTASE"/>
    <property type="match status" value="1"/>
</dbReference>
<dbReference type="InterPro" id="IPR050229">
    <property type="entry name" value="GlpE_sulfurtransferase"/>
</dbReference>
<dbReference type="CDD" id="cd00158">
    <property type="entry name" value="RHOD"/>
    <property type="match status" value="1"/>
</dbReference>
<organism evidence="3 4">
    <name type="scientific">Algoriphagus confluentis</name>
    <dbReference type="NCBI Taxonomy" id="1697556"/>
    <lineage>
        <taxon>Bacteria</taxon>
        <taxon>Pseudomonadati</taxon>
        <taxon>Bacteroidota</taxon>
        <taxon>Cytophagia</taxon>
        <taxon>Cytophagales</taxon>
        <taxon>Cyclobacteriaceae</taxon>
        <taxon>Algoriphagus</taxon>
    </lineage>
</organism>
<dbReference type="Gene3D" id="3.40.250.10">
    <property type="entry name" value="Rhodanese-like domain"/>
    <property type="match status" value="1"/>
</dbReference>
<feature type="chain" id="PRO_5046222401" evidence="1">
    <location>
        <begin position="22"/>
        <end position="132"/>
    </location>
</feature>
<evidence type="ECO:0000313" key="3">
    <source>
        <dbReference type="EMBL" id="GMQ30989.1"/>
    </source>
</evidence>
<dbReference type="RefSeq" id="WP_338225695.1">
    <property type="nucleotide sequence ID" value="NZ_BTPD01000013.1"/>
</dbReference>
<dbReference type="SMART" id="SM00450">
    <property type="entry name" value="RHOD"/>
    <property type="match status" value="1"/>
</dbReference>
<reference evidence="3 4" key="1">
    <citation type="submission" date="2023-08" db="EMBL/GenBank/DDBJ databases">
        <title>Draft genome sequence of Algoriphagus confluentis.</title>
        <authorList>
            <person name="Takatani N."/>
            <person name="Hosokawa M."/>
            <person name="Sawabe T."/>
        </authorList>
    </citation>
    <scope>NUCLEOTIDE SEQUENCE [LARGE SCALE GENOMIC DNA]</scope>
    <source>
        <strain evidence="3 4">NBRC 111222</strain>
    </source>
</reference>